<evidence type="ECO:0000256" key="1">
    <source>
        <dbReference type="SAM" id="MobiDB-lite"/>
    </source>
</evidence>
<comment type="caution">
    <text evidence="2">The sequence shown here is derived from an EMBL/GenBank/DDBJ whole genome shotgun (WGS) entry which is preliminary data.</text>
</comment>
<gene>
    <name evidence="2" type="ORF">PXEA_LOCUS7994</name>
</gene>
<sequence length="113" mass="11757">MAETRAICVGLKPAFGGQTATVAAATRLRPGCPGRSARVRPACLRGVLVIPASVCSSAPPAAWGSRDRTARVASRSAGQPVSQSASRPDSRTPSQPARYTRKDTSTDTSFKCL</sequence>
<reference evidence="2" key="1">
    <citation type="submission" date="2018-11" db="EMBL/GenBank/DDBJ databases">
        <authorList>
            <consortium name="Pathogen Informatics"/>
        </authorList>
    </citation>
    <scope>NUCLEOTIDE SEQUENCE</scope>
</reference>
<organism evidence="2 3">
    <name type="scientific">Protopolystoma xenopodis</name>
    <dbReference type="NCBI Taxonomy" id="117903"/>
    <lineage>
        <taxon>Eukaryota</taxon>
        <taxon>Metazoa</taxon>
        <taxon>Spiralia</taxon>
        <taxon>Lophotrochozoa</taxon>
        <taxon>Platyhelminthes</taxon>
        <taxon>Monogenea</taxon>
        <taxon>Polyopisthocotylea</taxon>
        <taxon>Polystomatidea</taxon>
        <taxon>Polystomatidae</taxon>
        <taxon>Protopolystoma</taxon>
    </lineage>
</organism>
<dbReference type="EMBL" id="CAAALY010021585">
    <property type="protein sequence ID" value="VEL14554.1"/>
    <property type="molecule type" value="Genomic_DNA"/>
</dbReference>
<keyword evidence="3" id="KW-1185">Reference proteome</keyword>
<protein>
    <submittedName>
        <fullName evidence="2">Uncharacterized protein</fullName>
    </submittedName>
</protein>
<accession>A0A3S5AEP7</accession>
<proteinExistence type="predicted"/>
<dbReference type="Proteomes" id="UP000784294">
    <property type="component" value="Unassembled WGS sequence"/>
</dbReference>
<feature type="region of interest" description="Disordered" evidence="1">
    <location>
        <begin position="57"/>
        <end position="113"/>
    </location>
</feature>
<evidence type="ECO:0000313" key="2">
    <source>
        <dbReference type="EMBL" id="VEL14554.1"/>
    </source>
</evidence>
<feature type="compositionally biased region" description="Polar residues" evidence="1">
    <location>
        <begin position="76"/>
        <end position="97"/>
    </location>
</feature>
<name>A0A3S5AEP7_9PLAT</name>
<dbReference type="AlphaFoldDB" id="A0A3S5AEP7"/>
<evidence type="ECO:0000313" key="3">
    <source>
        <dbReference type="Proteomes" id="UP000784294"/>
    </source>
</evidence>